<reference evidence="2" key="1">
    <citation type="submission" date="2020-11" db="EMBL/GenBank/DDBJ databases">
        <title>Nocardioides cynanchi sp. nov., isolated from soil of rhizosphere of Cynanchum wilfordii.</title>
        <authorList>
            <person name="Lee J.-S."/>
            <person name="Suh M.K."/>
            <person name="Kim J.-S."/>
        </authorList>
    </citation>
    <scope>NUCLEOTIDE SEQUENCE</scope>
    <source>
        <strain evidence="2">KCTC 19276</strain>
    </source>
</reference>
<dbReference type="EMBL" id="JADKPO010000006">
    <property type="protein sequence ID" value="MBF4767369.1"/>
    <property type="molecule type" value="Genomic_DNA"/>
</dbReference>
<keyword evidence="3" id="KW-1185">Reference proteome</keyword>
<evidence type="ECO:0000313" key="3">
    <source>
        <dbReference type="Proteomes" id="UP000660668"/>
    </source>
</evidence>
<sequence length="264" mass="28426">MNTGELERRLGDVLRQRAEDAMNSTDTQTRLETLERDLPRNRPRVTIGRVVAAVAVAATVAALVLVNARGDDRTDTPAASVDTQAAIEVASEFVAAVAAYDAGRAASYLAFGAEIRLRTATEGADSMAAQLRWNRAVGWLLLPERCEHATVSAPAPAVTVACTYAVHGLGSQRLGRGPFRGNVLQLTVVDGKIVSGVEHAVPGFEATMWEPFTAWLLTKHADQAAFMYTDWPGATRPALTRRSARLWEQNVDAYVAAVRRGDAS</sequence>
<dbReference type="Proteomes" id="UP000660668">
    <property type="component" value="Unassembled WGS sequence"/>
</dbReference>
<name>A0A930YLS5_9ACTN</name>
<dbReference type="RefSeq" id="WP_194695517.1">
    <property type="nucleotide sequence ID" value="NZ_JADKPO010000006.1"/>
</dbReference>
<keyword evidence="1" id="KW-1133">Transmembrane helix</keyword>
<evidence type="ECO:0000256" key="1">
    <source>
        <dbReference type="SAM" id="Phobius"/>
    </source>
</evidence>
<keyword evidence="1" id="KW-0472">Membrane</keyword>
<proteinExistence type="predicted"/>
<organism evidence="2 3">
    <name type="scientific">Nocardioides agariphilus</name>
    <dbReference type="NCBI Taxonomy" id="433664"/>
    <lineage>
        <taxon>Bacteria</taxon>
        <taxon>Bacillati</taxon>
        <taxon>Actinomycetota</taxon>
        <taxon>Actinomycetes</taxon>
        <taxon>Propionibacteriales</taxon>
        <taxon>Nocardioidaceae</taxon>
        <taxon>Nocardioides</taxon>
    </lineage>
</organism>
<gene>
    <name evidence="2" type="ORF">ISU10_06270</name>
</gene>
<accession>A0A930YLS5</accession>
<comment type="caution">
    <text evidence="2">The sequence shown here is derived from an EMBL/GenBank/DDBJ whole genome shotgun (WGS) entry which is preliminary data.</text>
</comment>
<dbReference type="AlphaFoldDB" id="A0A930YLS5"/>
<protein>
    <submittedName>
        <fullName evidence="2">Uncharacterized protein</fullName>
    </submittedName>
</protein>
<evidence type="ECO:0000313" key="2">
    <source>
        <dbReference type="EMBL" id="MBF4767369.1"/>
    </source>
</evidence>
<keyword evidence="1" id="KW-0812">Transmembrane</keyword>
<feature type="transmembrane region" description="Helical" evidence="1">
    <location>
        <begin position="46"/>
        <end position="66"/>
    </location>
</feature>